<evidence type="ECO:0000313" key="1">
    <source>
        <dbReference type="EMBL" id="KAF3584943.1"/>
    </source>
</evidence>
<gene>
    <name evidence="1" type="ORF">F2Q69_00031982</name>
</gene>
<sequence length="92" mass="9961">MASLELVRNPYVSVWYWTSLMYLSPFGDFSDCAPISSSPSKTKSASLSLLPFSSPLTSTPPTSPHPPPTVVVSPSLITSFLDDDHPSSLLYL</sequence>
<comment type="caution">
    <text evidence="1">The sequence shown here is derived from an EMBL/GenBank/DDBJ whole genome shotgun (WGS) entry which is preliminary data.</text>
</comment>
<accession>A0A8S9RWW4</accession>
<dbReference type="AlphaFoldDB" id="A0A8S9RWW4"/>
<dbReference type="Proteomes" id="UP000712600">
    <property type="component" value="Unassembled WGS sequence"/>
</dbReference>
<name>A0A8S9RWW4_BRACR</name>
<evidence type="ECO:0000313" key="2">
    <source>
        <dbReference type="Proteomes" id="UP000712600"/>
    </source>
</evidence>
<proteinExistence type="predicted"/>
<reference evidence="1" key="1">
    <citation type="submission" date="2019-12" db="EMBL/GenBank/DDBJ databases">
        <title>Genome sequencing and annotation of Brassica cretica.</title>
        <authorList>
            <person name="Studholme D.J."/>
            <person name="Sarris P."/>
        </authorList>
    </citation>
    <scope>NUCLEOTIDE SEQUENCE</scope>
    <source>
        <strain evidence="1">PFS-109/04</strain>
        <tissue evidence="1">Leaf</tissue>
    </source>
</reference>
<protein>
    <submittedName>
        <fullName evidence="1">Uncharacterized protein</fullName>
    </submittedName>
</protein>
<organism evidence="1 2">
    <name type="scientific">Brassica cretica</name>
    <name type="common">Mustard</name>
    <dbReference type="NCBI Taxonomy" id="69181"/>
    <lineage>
        <taxon>Eukaryota</taxon>
        <taxon>Viridiplantae</taxon>
        <taxon>Streptophyta</taxon>
        <taxon>Embryophyta</taxon>
        <taxon>Tracheophyta</taxon>
        <taxon>Spermatophyta</taxon>
        <taxon>Magnoliopsida</taxon>
        <taxon>eudicotyledons</taxon>
        <taxon>Gunneridae</taxon>
        <taxon>Pentapetalae</taxon>
        <taxon>rosids</taxon>
        <taxon>malvids</taxon>
        <taxon>Brassicales</taxon>
        <taxon>Brassicaceae</taxon>
        <taxon>Brassiceae</taxon>
        <taxon>Brassica</taxon>
    </lineage>
</organism>
<dbReference type="EMBL" id="QGKX02000088">
    <property type="protein sequence ID" value="KAF3584943.1"/>
    <property type="molecule type" value="Genomic_DNA"/>
</dbReference>